<dbReference type="Proteomes" id="UP000184526">
    <property type="component" value="Unassembled WGS sequence"/>
</dbReference>
<feature type="transmembrane region" description="Helical" evidence="1">
    <location>
        <begin position="140"/>
        <end position="162"/>
    </location>
</feature>
<keyword evidence="1" id="KW-1133">Transmembrane helix</keyword>
<dbReference type="OrthoDB" id="1943549at2"/>
<sequence length="229" mass="26347">MLKFKRDWLWELKIIALVIIIIMFSIGVIAIVSMSINDTFAYVMRTIYEEFSRTAIGMLGFGPVCSLLTICPLQSKGKSNLSIAHLPYSKKQLFFKGVKSWIKFYPIIVIINMVILVVISPYLESKGFKFALELVINTQIIHLVAIAVMQIQAISAIIFYFANKKKLYVLIPSYILMNMLVITFCVLVIRFLNIYTARNIMWMLILALSLMIPSIILFMKSWRNIEKVS</sequence>
<name>A0A1M5V4X2_9CLOT</name>
<evidence type="ECO:0000313" key="3">
    <source>
        <dbReference type="Proteomes" id="UP000184526"/>
    </source>
</evidence>
<organism evidence="2 3">
    <name type="scientific">Clostridium collagenovorans DSM 3089</name>
    <dbReference type="NCBI Taxonomy" id="1121306"/>
    <lineage>
        <taxon>Bacteria</taxon>
        <taxon>Bacillati</taxon>
        <taxon>Bacillota</taxon>
        <taxon>Clostridia</taxon>
        <taxon>Eubacteriales</taxon>
        <taxon>Clostridiaceae</taxon>
        <taxon>Clostridium</taxon>
    </lineage>
</organism>
<evidence type="ECO:0000256" key="1">
    <source>
        <dbReference type="SAM" id="Phobius"/>
    </source>
</evidence>
<keyword evidence="3" id="KW-1185">Reference proteome</keyword>
<gene>
    <name evidence="2" type="ORF">SAMN02745196_01109</name>
</gene>
<dbReference type="RefSeq" id="WP_072830882.1">
    <property type="nucleotide sequence ID" value="NZ_FQXP01000004.1"/>
</dbReference>
<proteinExistence type="predicted"/>
<feature type="transmembrane region" description="Helical" evidence="1">
    <location>
        <begin position="200"/>
        <end position="219"/>
    </location>
</feature>
<accession>A0A1M5V4X2</accession>
<keyword evidence="1" id="KW-0812">Transmembrane</keyword>
<feature type="transmembrane region" description="Helical" evidence="1">
    <location>
        <begin position="174"/>
        <end position="194"/>
    </location>
</feature>
<feature type="transmembrane region" description="Helical" evidence="1">
    <location>
        <begin position="12"/>
        <end position="34"/>
    </location>
</feature>
<dbReference type="AlphaFoldDB" id="A0A1M5V4X2"/>
<evidence type="ECO:0008006" key="4">
    <source>
        <dbReference type="Google" id="ProtNLM"/>
    </source>
</evidence>
<protein>
    <recommendedName>
        <fullName evidence="4">ABC-2 family transporter protein</fullName>
    </recommendedName>
</protein>
<reference evidence="2 3" key="1">
    <citation type="submission" date="2016-11" db="EMBL/GenBank/DDBJ databases">
        <authorList>
            <person name="Jaros S."/>
            <person name="Januszkiewicz K."/>
            <person name="Wedrychowicz H."/>
        </authorList>
    </citation>
    <scope>NUCLEOTIDE SEQUENCE [LARGE SCALE GENOMIC DNA]</scope>
    <source>
        <strain evidence="2 3">DSM 3089</strain>
    </source>
</reference>
<dbReference type="EMBL" id="FQXP01000004">
    <property type="protein sequence ID" value="SHH70299.1"/>
    <property type="molecule type" value="Genomic_DNA"/>
</dbReference>
<evidence type="ECO:0000313" key="2">
    <source>
        <dbReference type="EMBL" id="SHH70299.1"/>
    </source>
</evidence>
<dbReference type="STRING" id="1121306.SAMN02745196_01109"/>
<feature type="transmembrane region" description="Helical" evidence="1">
    <location>
        <begin position="100"/>
        <end position="120"/>
    </location>
</feature>
<keyword evidence="1" id="KW-0472">Membrane</keyword>